<dbReference type="AlphaFoldDB" id="A0A058ZA48"/>
<organism evidence="1">
    <name type="scientific">Fonticula alba</name>
    <name type="common">Slime mold</name>
    <dbReference type="NCBI Taxonomy" id="691883"/>
    <lineage>
        <taxon>Eukaryota</taxon>
        <taxon>Rotosphaerida</taxon>
        <taxon>Fonticulaceae</taxon>
        <taxon>Fonticula</taxon>
    </lineage>
</organism>
<dbReference type="GeneID" id="20526795"/>
<name>A0A058ZA48_FONAL</name>
<dbReference type="Proteomes" id="UP000030693">
    <property type="component" value="Unassembled WGS sequence"/>
</dbReference>
<protein>
    <submittedName>
        <fullName evidence="1">Uncharacterized protein</fullName>
    </submittedName>
</protein>
<proteinExistence type="predicted"/>
<sequence>MSHSSRVDTRALRTELLSSLAGTAMQPVGTASASGSGTGLSDVRDSSLSTAIQLLERYDQSRAVLAQYGSAIEPTPEARQAASALHEAEILLQAYLAAAEEAQSPAPCSS</sequence>
<evidence type="ECO:0000313" key="1">
    <source>
        <dbReference type="EMBL" id="KCV71120.1"/>
    </source>
</evidence>
<accession>A0A058ZA48</accession>
<dbReference type="EMBL" id="KB932203">
    <property type="protein sequence ID" value="KCV71120.1"/>
    <property type="molecule type" value="Genomic_DNA"/>
</dbReference>
<gene>
    <name evidence="1" type="ORF">H696_02070</name>
</gene>
<dbReference type="RefSeq" id="XP_009494243.1">
    <property type="nucleotide sequence ID" value="XM_009495968.1"/>
</dbReference>
<reference evidence="1" key="1">
    <citation type="submission" date="2013-04" db="EMBL/GenBank/DDBJ databases">
        <title>The Genome Sequence of Fonticula alba ATCC 38817.</title>
        <authorList>
            <consortium name="The Broad Institute Genomics Platform"/>
            <person name="Russ C."/>
            <person name="Cuomo C."/>
            <person name="Burger G."/>
            <person name="Gray M.W."/>
            <person name="Holland P.W.H."/>
            <person name="King N."/>
            <person name="Lang F.B.F."/>
            <person name="Roger A.J."/>
            <person name="Ruiz-Trillo I."/>
            <person name="Brown M."/>
            <person name="Walker B."/>
            <person name="Young S."/>
            <person name="Zeng Q."/>
            <person name="Gargeya S."/>
            <person name="Fitzgerald M."/>
            <person name="Haas B."/>
            <person name="Abouelleil A."/>
            <person name="Allen A.W."/>
            <person name="Alvarado L."/>
            <person name="Arachchi H.M."/>
            <person name="Berlin A.M."/>
            <person name="Chapman S.B."/>
            <person name="Gainer-Dewar J."/>
            <person name="Goldberg J."/>
            <person name="Griggs A."/>
            <person name="Gujja S."/>
            <person name="Hansen M."/>
            <person name="Howarth C."/>
            <person name="Imamovic A."/>
            <person name="Ireland A."/>
            <person name="Larimer J."/>
            <person name="McCowan C."/>
            <person name="Murphy C."/>
            <person name="Pearson M."/>
            <person name="Poon T.W."/>
            <person name="Priest M."/>
            <person name="Roberts A."/>
            <person name="Saif S."/>
            <person name="Shea T."/>
            <person name="Sisk P."/>
            <person name="Sykes S."/>
            <person name="Wortman J."/>
            <person name="Nusbaum C."/>
            <person name="Birren B."/>
        </authorList>
    </citation>
    <scope>NUCLEOTIDE SEQUENCE [LARGE SCALE GENOMIC DNA]</scope>
    <source>
        <strain evidence="1">ATCC 38817</strain>
    </source>
</reference>
<evidence type="ECO:0000313" key="2">
    <source>
        <dbReference type="Proteomes" id="UP000030693"/>
    </source>
</evidence>
<keyword evidence="2" id="KW-1185">Reference proteome</keyword>